<dbReference type="RefSeq" id="WP_247261184.1">
    <property type="nucleotide sequence ID" value="NZ_JALJQZ010000017.1"/>
</dbReference>
<reference evidence="9" key="1">
    <citation type="journal article" date="2019" name="Int. J. Syst. Evol. Microbiol.">
        <title>The Global Catalogue of Microorganisms (GCM) 10K type strain sequencing project: providing services to taxonomists for standard genome sequencing and annotation.</title>
        <authorList>
            <consortium name="The Broad Institute Genomics Platform"/>
            <consortium name="The Broad Institute Genome Sequencing Center for Infectious Disease"/>
            <person name="Wu L."/>
            <person name="Ma J."/>
        </authorList>
    </citation>
    <scope>NUCLEOTIDE SEQUENCE [LARGE SCALE GENOMIC DNA]</scope>
    <source>
        <strain evidence="9">TBRC 5781</strain>
    </source>
</reference>
<comment type="similarity">
    <text evidence="2">Belongs to the BA14k family.</text>
</comment>
<feature type="signal peptide" evidence="7">
    <location>
        <begin position="1"/>
        <end position="22"/>
    </location>
</feature>
<evidence type="ECO:0000256" key="2">
    <source>
        <dbReference type="ARBA" id="ARBA00010270"/>
    </source>
</evidence>
<dbReference type="Proteomes" id="UP001595697">
    <property type="component" value="Unassembled WGS sequence"/>
</dbReference>
<dbReference type="EMBL" id="JBHSBD010000060">
    <property type="protein sequence ID" value="MFC3969279.1"/>
    <property type="molecule type" value="Genomic_DNA"/>
</dbReference>
<dbReference type="InterPro" id="IPR012413">
    <property type="entry name" value="BA14K"/>
</dbReference>
<proteinExistence type="inferred from homology"/>
<protein>
    <recommendedName>
        <fullName evidence="3">Lectin-like protein BA14k</fullName>
    </recommendedName>
</protein>
<evidence type="ECO:0000313" key="9">
    <source>
        <dbReference type="Proteomes" id="UP001595697"/>
    </source>
</evidence>
<evidence type="ECO:0000256" key="5">
    <source>
        <dbReference type="ARBA" id="ARBA00022734"/>
    </source>
</evidence>
<keyword evidence="4" id="KW-0472">Membrane</keyword>
<evidence type="ECO:0000256" key="4">
    <source>
        <dbReference type="ARBA" id="ARBA00022475"/>
    </source>
</evidence>
<keyword evidence="5" id="KW-0430">Lectin</keyword>
<comment type="subcellular location">
    <subcellularLocation>
        <location evidence="1">Membrane</location>
        <topology evidence="1">Single-pass membrane protein</topology>
    </subcellularLocation>
</comment>
<dbReference type="Pfam" id="PF07886">
    <property type="entry name" value="BA14K"/>
    <property type="match status" value="1"/>
</dbReference>
<evidence type="ECO:0000313" key="8">
    <source>
        <dbReference type="EMBL" id="MFC3969279.1"/>
    </source>
</evidence>
<gene>
    <name evidence="8" type="ORF">ACFOVS_14275</name>
</gene>
<evidence type="ECO:0000256" key="7">
    <source>
        <dbReference type="SAM" id="SignalP"/>
    </source>
</evidence>
<evidence type="ECO:0000256" key="1">
    <source>
        <dbReference type="ARBA" id="ARBA00004167"/>
    </source>
</evidence>
<sequence length="159" mass="17604">MKKLMVIAIALTTTFSGVPAFAGPTGAIALSAVEAENAEGIVKVGCNNGTNCPQINPRWDNRHYYRGGDRWEGRRHYRNWDDRRYYRDGYYRDRRHGNAGAVIGGLAAGALIGGLIASQPAARSYGGSHAEYCASKYRSYRASDNTYQPLNGPRRQCRQ</sequence>
<keyword evidence="4" id="KW-1003">Cell membrane</keyword>
<keyword evidence="7" id="KW-0732">Signal</keyword>
<comment type="function">
    <text evidence="6">Has immunoglobulin-binding and hemagglutination properties, and can bind to mannose. Essential for virulence. May be involved in LPS biosynthesis or polysaccharide transport.</text>
</comment>
<keyword evidence="9" id="KW-1185">Reference proteome</keyword>
<evidence type="ECO:0000256" key="6">
    <source>
        <dbReference type="ARBA" id="ARBA00025321"/>
    </source>
</evidence>
<name>A0ABV8EC82_9HYPH</name>
<comment type="caution">
    <text evidence="8">The sequence shown here is derived from an EMBL/GenBank/DDBJ whole genome shotgun (WGS) entry which is preliminary data.</text>
</comment>
<accession>A0ABV8EC82</accession>
<feature type="chain" id="PRO_5046870779" description="Lectin-like protein BA14k" evidence="7">
    <location>
        <begin position="23"/>
        <end position="159"/>
    </location>
</feature>
<organism evidence="8 9">
    <name type="scientific">Rhizobium lemnae</name>
    <dbReference type="NCBI Taxonomy" id="1214924"/>
    <lineage>
        <taxon>Bacteria</taxon>
        <taxon>Pseudomonadati</taxon>
        <taxon>Pseudomonadota</taxon>
        <taxon>Alphaproteobacteria</taxon>
        <taxon>Hyphomicrobiales</taxon>
        <taxon>Rhizobiaceae</taxon>
        <taxon>Rhizobium/Agrobacterium group</taxon>
        <taxon>Rhizobium</taxon>
    </lineage>
</organism>
<evidence type="ECO:0000256" key="3">
    <source>
        <dbReference type="ARBA" id="ARBA00020552"/>
    </source>
</evidence>